<dbReference type="GO" id="GO:0016020">
    <property type="term" value="C:membrane"/>
    <property type="evidence" value="ECO:0007669"/>
    <property type="project" value="UniProtKB-SubCell"/>
</dbReference>
<dbReference type="HOGENOM" id="CLU_005126_10_1_1"/>
<dbReference type="GO" id="GO:0015297">
    <property type="term" value="F:antiporter activity"/>
    <property type="evidence" value="ECO:0007669"/>
    <property type="project" value="UniProtKB-KW"/>
</dbReference>
<evidence type="ECO:0000256" key="6">
    <source>
        <dbReference type="ARBA" id="ARBA00023065"/>
    </source>
</evidence>
<accession>C5DMQ8</accession>
<feature type="transmembrane region" description="Helical" evidence="8">
    <location>
        <begin position="190"/>
        <end position="215"/>
    </location>
</feature>
<evidence type="ECO:0000256" key="8">
    <source>
        <dbReference type="SAM" id="Phobius"/>
    </source>
</evidence>
<feature type="transmembrane region" description="Helical" evidence="8">
    <location>
        <begin position="316"/>
        <end position="334"/>
    </location>
</feature>
<gene>
    <name evidence="10" type="ordered locus">KLTH0G10868g</name>
</gene>
<evidence type="ECO:0000256" key="7">
    <source>
        <dbReference type="ARBA" id="ARBA00023136"/>
    </source>
</evidence>
<dbReference type="InterPro" id="IPR004771">
    <property type="entry name" value="K/H_exchanger"/>
</dbReference>
<keyword evidence="11" id="KW-1185">Reference proteome</keyword>
<evidence type="ECO:0000313" key="10">
    <source>
        <dbReference type="EMBL" id="CAR25069.1"/>
    </source>
</evidence>
<evidence type="ECO:0000256" key="4">
    <source>
        <dbReference type="ARBA" id="ARBA00022692"/>
    </source>
</evidence>
<dbReference type="InParanoid" id="C5DMQ8"/>
<dbReference type="GO" id="GO:0008324">
    <property type="term" value="F:monoatomic cation transmembrane transporter activity"/>
    <property type="evidence" value="ECO:0007669"/>
    <property type="project" value="InterPro"/>
</dbReference>
<dbReference type="AlphaFoldDB" id="C5DMQ8"/>
<keyword evidence="4 8" id="KW-0812">Transmembrane</keyword>
<feature type="transmembrane region" description="Helical" evidence="8">
    <location>
        <begin position="341"/>
        <end position="362"/>
    </location>
</feature>
<dbReference type="FunCoup" id="C5DMQ8">
    <property type="interactions" value="196"/>
</dbReference>
<evidence type="ECO:0000259" key="9">
    <source>
        <dbReference type="Pfam" id="PF00999"/>
    </source>
</evidence>
<feature type="transmembrane region" description="Helical" evidence="8">
    <location>
        <begin position="82"/>
        <end position="105"/>
    </location>
</feature>
<feature type="transmembrane region" description="Helical" evidence="8">
    <location>
        <begin position="157"/>
        <end position="178"/>
    </location>
</feature>
<dbReference type="InterPro" id="IPR050794">
    <property type="entry name" value="CPA2_transporter"/>
</dbReference>
<dbReference type="Pfam" id="PF00999">
    <property type="entry name" value="Na_H_Exchanger"/>
    <property type="match status" value="1"/>
</dbReference>
<evidence type="ECO:0000256" key="5">
    <source>
        <dbReference type="ARBA" id="ARBA00022989"/>
    </source>
</evidence>
<keyword evidence="6" id="KW-0406">Ion transport</keyword>
<keyword evidence="3" id="KW-0050">Antiport</keyword>
<dbReference type="OrthoDB" id="2687058at2759"/>
<protein>
    <submittedName>
        <fullName evidence="10">KLTH0G10868p</fullName>
    </submittedName>
</protein>
<organism evidence="10 11">
    <name type="scientific">Lachancea thermotolerans (strain ATCC 56472 / CBS 6340 / NRRL Y-8284)</name>
    <name type="common">Yeast</name>
    <name type="synonym">Kluyveromyces thermotolerans</name>
    <dbReference type="NCBI Taxonomy" id="559295"/>
    <lineage>
        <taxon>Eukaryota</taxon>
        <taxon>Fungi</taxon>
        <taxon>Dikarya</taxon>
        <taxon>Ascomycota</taxon>
        <taxon>Saccharomycotina</taxon>
        <taxon>Saccharomycetes</taxon>
        <taxon>Saccharomycetales</taxon>
        <taxon>Saccharomycetaceae</taxon>
        <taxon>Lachancea</taxon>
    </lineage>
</organism>
<evidence type="ECO:0000256" key="3">
    <source>
        <dbReference type="ARBA" id="ARBA00022449"/>
    </source>
</evidence>
<dbReference type="InterPro" id="IPR006153">
    <property type="entry name" value="Cation/H_exchanger_TM"/>
</dbReference>
<dbReference type="GeneID" id="8293784"/>
<dbReference type="InterPro" id="IPR038770">
    <property type="entry name" value="Na+/solute_symporter_sf"/>
</dbReference>
<dbReference type="Proteomes" id="UP000002036">
    <property type="component" value="Chromosome G"/>
</dbReference>
<feature type="transmembrane region" description="Helical" evidence="8">
    <location>
        <begin position="52"/>
        <end position="70"/>
    </location>
</feature>
<evidence type="ECO:0000313" key="11">
    <source>
        <dbReference type="Proteomes" id="UP000002036"/>
    </source>
</evidence>
<dbReference type="RefSeq" id="XP_002555506.1">
    <property type="nucleotide sequence ID" value="XM_002555460.1"/>
</dbReference>
<keyword evidence="5 8" id="KW-1133">Transmembrane helix</keyword>
<dbReference type="PANTHER" id="PTHR32468">
    <property type="entry name" value="CATION/H + ANTIPORTER"/>
    <property type="match status" value="1"/>
</dbReference>
<dbReference type="KEGG" id="lth:KLTH0G10868g"/>
<feature type="transmembrane region" description="Helical" evidence="8">
    <location>
        <begin position="221"/>
        <end position="244"/>
    </location>
</feature>
<evidence type="ECO:0000256" key="1">
    <source>
        <dbReference type="ARBA" id="ARBA00004141"/>
    </source>
</evidence>
<dbReference type="eggNOG" id="KOG1650">
    <property type="taxonomic scope" value="Eukaryota"/>
</dbReference>
<dbReference type="OMA" id="GMFILMA"/>
<feature type="transmembrane region" description="Helical" evidence="8">
    <location>
        <begin position="117"/>
        <end position="137"/>
    </location>
</feature>
<comment type="subcellular location">
    <subcellularLocation>
        <location evidence="1">Membrane</location>
        <topology evidence="1">Multi-pass membrane protein</topology>
    </subcellularLocation>
</comment>
<sequence length="839" mass="92516">MASSVGGVLSGVNPFHYNASAPYTLFLIQACIILVLSNGIHAVMSRMRQPKVISEVLAGVILGPTAFGQIPHYTETIFPKSSISGLTLVANLGIILFMFFLGLEVDNGFIRQNGRTALSIGLATLAVPFGFGCLFALPLYNNYMKSDDTPEVKFTVFMVFIAVSFAVTAFPVLCRILAELRLVKERVGVIVLTAGTMNDVVGWTLLALCIILSNSQSDPVNVVYILLCTAGWILLYVFPLRYALRWCLVKTNELKREKPSSLSTLCILVLAFLSAYFTDIIGVHPIFGAFIAGLIVPREEGYVIKLAERMEDIPNLVMIPIYFTIAGLNVNLTLLNKGRDWGFAIASIAIAVATKALSGALLSKFHGLFWRESFAVGVLMSCKGIVEIVVLSTGLNAGIISEKVYAMFIFMALISTFITTPLTVWILPESYRDKVEDILSEQRAKEHKECEVKGESTGAFSFPEKWPIQRIVVVLNDAESLAATLSVLQCIIGAHHNHFYTPSKECVTRIITKDEEAHTLCASPTIKHIENEADLVVKTLYLRQLTDRTTDVISTSSVENSKQLLASDSTLRTFKIFADLFSIRYDNETMFSNAREKVLNIASIPFSTSDILLFPLKGNLDVKEPWLSDGLGQKTSDIMQRLGSQNELPEDFVNKLATSVKTNVVLYFANQDQELTTEQTKESEQIILILPSSSLVSSDYLALFLTLIVYQGHRRNGKLAELFILCNQKNKDSRRILDQWFAAFEVSDARLQGIEVAGDLDCDDTEGESSLSKTSTASPKLMSLLSNDARTVVFVGDSEFYRKGKLNSCSLDLVSAASHFKADLVICNHPPSLTCCEQS</sequence>
<dbReference type="NCBIfam" id="TIGR00932">
    <property type="entry name" value="2a37"/>
    <property type="match status" value="1"/>
</dbReference>
<dbReference type="EMBL" id="CU928171">
    <property type="protein sequence ID" value="CAR25069.1"/>
    <property type="molecule type" value="Genomic_DNA"/>
</dbReference>
<proteinExistence type="predicted"/>
<feature type="transmembrane region" description="Helical" evidence="8">
    <location>
        <begin position="20"/>
        <end position="40"/>
    </location>
</feature>
<feature type="domain" description="Cation/H+ exchanger transmembrane" evidence="9">
    <location>
        <begin position="39"/>
        <end position="426"/>
    </location>
</feature>
<dbReference type="Gene3D" id="1.20.1530.20">
    <property type="match status" value="1"/>
</dbReference>
<name>C5DMQ8_LACTC</name>
<dbReference type="GO" id="GO:1902600">
    <property type="term" value="P:proton transmembrane transport"/>
    <property type="evidence" value="ECO:0007669"/>
    <property type="project" value="InterPro"/>
</dbReference>
<evidence type="ECO:0000256" key="2">
    <source>
        <dbReference type="ARBA" id="ARBA00022448"/>
    </source>
</evidence>
<feature type="transmembrane region" description="Helical" evidence="8">
    <location>
        <begin position="374"/>
        <end position="392"/>
    </location>
</feature>
<keyword evidence="2" id="KW-0813">Transport</keyword>
<keyword evidence="7 8" id="KW-0472">Membrane</keyword>
<dbReference type="STRING" id="559295.C5DMQ8"/>
<feature type="transmembrane region" description="Helical" evidence="8">
    <location>
        <begin position="265"/>
        <end position="296"/>
    </location>
</feature>
<dbReference type="PANTHER" id="PTHR32468:SF0">
    <property type="entry name" value="K(+)_H(+) ANTIPORTER 1"/>
    <property type="match status" value="1"/>
</dbReference>
<reference evidence="10 11" key="1">
    <citation type="journal article" date="2009" name="Genome Res.">
        <title>Comparative genomics of protoploid Saccharomycetaceae.</title>
        <authorList>
            <consortium name="The Genolevures Consortium"/>
            <person name="Souciet J.-L."/>
            <person name="Dujon B."/>
            <person name="Gaillardin C."/>
            <person name="Johnston M."/>
            <person name="Baret P.V."/>
            <person name="Cliften P."/>
            <person name="Sherman D.J."/>
            <person name="Weissenbach J."/>
            <person name="Westhof E."/>
            <person name="Wincker P."/>
            <person name="Jubin C."/>
            <person name="Poulain J."/>
            <person name="Barbe V."/>
            <person name="Segurens B."/>
            <person name="Artiguenave F."/>
            <person name="Anthouard V."/>
            <person name="Vacherie B."/>
            <person name="Val M.-E."/>
            <person name="Fulton R.S."/>
            <person name="Minx P."/>
            <person name="Wilson R."/>
            <person name="Durrens P."/>
            <person name="Jean G."/>
            <person name="Marck C."/>
            <person name="Martin T."/>
            <person name="Nikolski M."/>
            <person name="Rolland T."/>
            <person name="Seret M.-L."/>
            <person name="Casaregola S."/>
            <person name="Despons L."/>
            <person name="Fairhead C."/>
            <person name="Fischer G."/>
            <person name="Lafontaine I."/>
            <person name="Leh V."/>
            <person name="Lemaire M."/>
            <person name="de Montigny J."/>
            <person name="Neuveglise C."/>
            <person name="Thierry A."/>
            <person name="Blanc-Lenfle I."/>
            <person name="Bleykasten C."/>
            <person name="Diffels J."/>
            <person name="Fritsch E."/>
            <person name="Frangeul L."/>
            <person name="Goeffon A."/>
            <person name="Jauniaux N."/>
            <person name="Kachouri-Lafond R."/>
            <person name="Payen C."/>
            <person name="Potier S."/>
            <person name="Pribylova L."/>
            <person name="Ozanne C."/>
            <person name="Richard G.-F."/>
            <person name="Sacerdot C."/>
            <person name="Straub M.-L."/>
            <person name="Talla E."/>
        </authorList>
    </citation>
    <scope>NUCLEOTIDE SEQUENCE [LARGE SCALE GENOMIC DNA]</scope>
    <source>
        <strain evidence="11">ATCC 56472 / CBS 6340 / NRRL Y-8284</strain>
    </source>
</reference>
<feature type="transmembrane region" description="Helical" evidence="8">
    <location>
        <begin position="404"/>
        <end position="427"/>
    </location>
</feature>